<gene>
    <name evidence="1" type="ORF">CPEL01642_LOCUS11457</name>
</gene>
<accession>A0A7S0Q3Q6</accession>
<protein>
    <submittedName>
        <fullName evidence="1">Uncharacterized protein</fullName>
    </submittedName>
</protein>
<organism evidence="1">
    <name type="scientific">Coccolithus braarudii</name>
    <dbReference type="NCBI Taxonomy" id="221442"/>
    <lineage>
        <taxon>Eukaryota</taxon>
        <taxon>Haptista</taxon>
        <taxon>Haptophyta</taxon>
        <taxon>Prymnesiophyceae</taxon>
        <taxon>Coccolithales</taxon>
        <taxon>Coccolithaceae</taxon>
        <taxon>Coccolithus</taxon>
    </lineage>
</organism>
<evidence type="ECO:0000313" key="1">
    <source>
        <dbReference type="EMBL" id="CAD8608079.1"/>
    </source>
</evidence>
<dbReference type="AlphaFoldDB" id="A0A7S0Q3Q6"/>
<reference evidence="1" key="1">
    <citation type="submission" date="2021-01" db="EMBL/GenBank/DDBJ databases">
        <authorList>
            <person name="Corre E."/>
            <person name="Pelletier E."/>
            <person name="Niang G."/>
            <person name="Scheremetjew M."/>
            <person name="Finn R."/>
            <person name="Kale V."/>
            <person name="Holt S."/>
            <person name="Cochrane G."/>
            <person name="Meng A."/>
            <person name="Brown T."/>
            <person name="Cohen L."/>
        </authorList>
    </citation>
    <scope>NUCLEOTIDE SEQUENCE</scope>
    <source>
        <strain evidence="1">PLY182g</strain>
    </source>
</reference>
<dbReference type="EMBL" id="HBEY01024048">
    <property type="protein sequence ID" value="CAD8608079.1"/>
    <property type="molecule type" value="Transcribed_RNA"/>
</dbReference>
<sequence length="133" mass="15039">MTYTFHRLQSQATRYKDHLTVLAHELTTLKTPRPDIRCPARACAVPAPRAQIETRRKPLNAVLCLSKGQPPVTIRVRCALDLRPRNGRALAELLHDETREAPGRAQPVTLRDVLVDRLLGDRLLVHNDQWQGG</sequence>
<name>A0A7S0Q3Q6_9EUKA</name>
<proteinExistence type="predicted"/>